<gene>
    <name evidence="1" type="ORF">I4F81_000353</name>
</gene>
<protein>
    <submittedName>
        <fullName evidence="1">Uncharacterized protein</fullName>
    </submittedName>
</protein>
<accession>A0ACC3BIL3</accession>
<reference evidence="1" key="1">
    <citation type="submission" date="2019-11" db="EMBL/GenBank/DDBJ databases">
        <title>Nori genome reveals adaptations in red seaweeds to the harsh intertidal environment.</title>
        <authorList>
            <person name="Wang D."/>
            <person name="Mao Y."/>
        </authorList>
    </citation>
    <scope>NUCLEOTIDE SEQUENCE</scope>
    <source>
        <tissue evidence="1">Gametophyte</tissue>
    </source>
</reference>
<dbReference type="Proteomes" id="UP000798662">
    <property type="component" value="Chromosome 1"/>
</dbReference>
<evidence type="ECO:0000313" key="2">
    <source>
        <dbReference type="Proteomes" id="UP000798662"/>
    </source>
</evidence>
<evidence type="ECO:0000313" key="1">
    <source>
        <dbReference type="EMBL" id="KAK1857738.1"/>
    </source>
</evidence>
<organism evidence="1 2">
    <name type="scientific">Pyropia yezoensis</name>
    <name type="common">Susabi-nori</name>
    <name type="synonym">Porphyra yezoensis</name>
    <dbReference type="NCBI Taxonomy" id="2788"/>
    <lineage>
        <taxon>Eukaryota</taxon>
        <taxon>Rhodophyta</taxon>
        <taxon>Bangiophyceae</taxon>
        <taxon>Bangiales</taxon>
        <taxon>Bangiaceae</taxon>
        <taxon>Pyropia</taxon>
    </lineage>
</organism>
<sequence length="258" mass="25798">MTPVSPPPTLPGRGTTAVALRPATAADMPAVARLIRELAGFEREPDAPALTVEDLVRDGFPPQGAAGGGMPPAFHVILAVVAPDGGGDGSGGGGGSGHNDGDGDVDGDSRGRVVGGCDGSDGGGNVDGGGDVDGDRVRPSDGVVGMALWHHTYSTWAGRALYVEDLIVTAGWRGCGIGRRLLAAAAAAAVATRCARMDWVVYEWNAPAIGFYTRAGATVRGNLRLMRVEGKALSTLGGGSGGRGVEGRATAASTSPSV</sequence>
<keyword evidence="2" id="KW-1185">Reference proteome</keyword>
<dbReference type="EMBL" id="CM020618">
    <property type="protein sequence ID" value="KAK1857738.1"/>
    <property type="molecule type" value="Genomic_DNA"/>
</dbReference>
<comment type="caution">
    <text evidence="1">The sequence shown here is derived from an EMBL/GenBank/DDBJ whole genome shotgun (WGS) entry which is preliminary data.</text>
</comment>
<name>A0ACC3BIL3_PYRYE</name>
<proteinExistence type="predicted"/>